<protein>
    <submittedName>
        <fullName evidence="1">Addiction module protein</fullName>
    </submittedName>
</protein>
<name>A0A7W2EW21_9BURK</name>
<evidence type="ECO:0000313" key="2">
    <source>
        <dbReference type="Proteomes" id="UP000534388"/>
    </source>
</evidence>
<dbReference type="EMBL" id="JACEZT010000018">
    <property type="protein sequence ID" value="MBA5639662.1"/>
    <property type="molecule type" value="Genomic_DNA"/>
</dbReference>
<organism evidence="1 2">
    <name type="scientific">Rugamonas brunnea</name>
    <dbReference type="NCBI Taxonomy" id="2758569"/>
    <lineage>
        <taxon>Bacteria</taxon>
        <taxon>Pseudomonadati</taxon>
        <taxon>Pseudomonadota</taxon>
        <taxon>Betaproteobacteria</taxon>
        <taxon>Burkholderiales</taxon>
        <taxon>Oxalobacteraceae</taxon>
        <taxon>Telluria group</taxon>
        <taxon>Rugamonas</taxon>
    </lineage>
</organism>
<keyword evidence="2" id="KW-1185">Reference proteome</keyword>
<proteinExistence type="predicted"/>
<dbReference type="Pfam" id="PF09720">
    <property type="entry name" value="Unstab_antitox"/>
    <property type="match status" value="1"/>
</dbReference>
<dbReference type="Proteomes" id="UP000534388">
    <property type="component" value="Unassembled WGS sequence"/>
</dbReference>
<comment type="caution">
    <text evidence="1">The sequence shown here is derived from an EMBL/GenBank/DDBJ whole genome shotgun (WGS) entry which is preliminary data.</text>
</comment>
<dbReference type="InterPro" id="IPR013406">
    <property type="entry name" value="CHP02574_addiction_mod"/>
</dbReference>
<dbReference type="RefSeq" id="WP_182166400.1">
    <property type="nucleotide sequence ID" value="NZ_JACEZT010000018.1"/>
</dbReference>
<reference evidence="1 2" key="1">
    <citation type="submission" date="2020-07" db="EMBL/GenBank/DDBJ databases">
        <title>Novel species isolated from subtropical streams in China.</title>
        <authorList>
            <person name="Lu H."/>
        </authorList>
    </citation>
    <scope>NUCLEOTIDE SEQUENCE [LARGE SCALE GENOMIC DNA]</scope>
    <source>
        <strain evidence="1 2">LX20W</strain>
    </source>
</reference>
<evidence type="ECO:0000313" key="1">
    <source>
        <dbReference type="EMBL" id="MBA5639662.1"/>
    </source>
</evidence>
<dbReference type="AlphaFoldDB" id="A0A7W2EW21"/>
<sequence length="75" mass="8352">MNANLEFLEAEVMKLPSADRARLLERLIASLDADPAIDVAWEREAARREAQLTDGTVSEIPGHEAIARLRARLVK</sequence>
<accession>A0A7W2EW21</accession>
<gene>
    <name evidence="1" type="ORF">H3H37_21625</name>
</gene>